<reference evidence="8 9" key="1">
    <citation type="submission" date="2014-06" db="EMBL/GenBank/DDBJ databases">
        <title>Evolutionary Origins and Diversification of the Mycorrhizal Mutualists.</title>
        <authorList>
            <consortium name="DOE Joint Genome Institute"/>
            <consortium name="Mycorrhizal Genomics Consortium"/>
            <person name="Kohler A."/>
            <person name="Kuo A."/>
            <person name="Nagy L.G."/>
            <person name="Floudas D."/>
            <person name="Copeland A."/>
            <person name="Barry K.W."/>
            <person name="Cichocki N."/>
            <person name="Veneault-Fourrey C."/>
            <person name="LaButti K."/>
            <person name="Lindquist E.A."/>
            <person name="Lipzen A."/>
            <person name="Lundell T."/>
            <person name="Morin E."/>
            <person name="Murat C."/>
            <person name="Riley R."/>
            <person name="Ohm R."/>
            <person name="Sun H."/>
            <person name="Tunlid A."/>
            <person name="Henrissat B."/>
            <person name="Grigoriev I.V."/>
            <person name="Hibbett D.S."/>
            <person name="Martin F."/>
        </authorList>
    </citation>
    <scope>NUCLEOTIDE SEQUENCE [LARGE SCALE GENOMIC DNA]</scope>
    <source>
        <strain evidence="8 9">SS14</strain>
    </source>
</reference>
<evidence type="ECO:0000256" key="3">
    <source>
        <dbReference type="ARBA" id="ARBA00022630"/>
    </source>
</evidence>
<evidence type="ECO:0000256" key="2">
    <source>
        <dbReference type="ARBA" id="ARBA00005466"/>
    </source>
</evidence>
<evidence type="ECO:0000256" key="4">
    <source>
        <dbReference type="ARBA" id="ARBA00022827"/>
    </source>
</evidence>
<dbReference type="PROSITE" id="PS51387">
    <property type="entry name" value="FAD_PCMH"/>
    <property type="match status" value="1"/>
</dbReference>
<dbReference type="Gene3D" id="3.30.43.10">
    <property type="entry name" value="Uridine Diphospho-n-acetylenolpyruvylglucosamine Reductase, domain 2"/>
    <property type="match status" value="1"/>
</dbReference>
<dbReference type="InterPro" id="IPR050416">
    <property type="entry name" value="FAD-linked_Oxidoreductase"/>
</dbReference>
<dbReference type="HOGENOM" id="CLU_018354_0_2_1"/>
<feature type="domain" description="FAD-binding PCMH-type" evidence="7">
    <location>
        <begin position="57"/>
        <end position="228"/>
    </location>
</feature>
<evidence type="ECO:0000256" key="5">
    <source>
        <dbReference type="ARBA" id="ARBA00023002"/>
    </source>
</evidence>
<dbReference type="InterPro" id="IPR012951">
    <property type="entry name" value="BBE"/>
</dbReference>
<accession>A0A0C9VBV2</accession>
<dbReference type="SUPFAM" id="SSF56176">
    <property type="entry name" value="FAD-binding/transporter-associated domain-like"/>
    <property type="match status" value="1"/>
</dbReference>
<dbReference type="PANTHER" id="PTHR42973:SF39">
    <property type="entry name" value="FAD-BINDING PCMH-TYPE DOMAIN-CONTAINING PROTEIN"/>
    <property type="match status" value="1"/>
</dbReference>
<dbReference type="Gene3D" id="3.40.462.20">
    <property type="match status" value="1"/>
</dbReference>
<dbReference type="Proteomes" id="UP000054279">
    <property type="component" value="Unassembled WGS sequence"/>
</dbReference>
<keyword evidence="3" id="KW-0285">Flavoprotein</keyword>
<keyword evidence="9" id="KW-1185">Reference proteome</keyword>
<feature type="chain" id="PRO_5002221554" description="FAD-binding PCMH-type domain-containing protein" evidence="6">
    <location>
        <begin position="23"/>
        <end position="475"/>
    </location>
</feature>
<gene>
    <name evidence="8" type="ORF">M422DRAFT_175722</name>
</gene>
<dbReference type="InterPro" id="IPR016169">
    <property type="entry name" value="FAD-bd_PCMH_sub2"/>
</dbReference>
<comment type="cofactor">
    <cofactor evidence="1">
        <name>FAD</name>
        <dbReference type="ChEBI" id="CHEBI:57692"/>
    </cofactor>
</comment>
<feature type="signal peptide" evidence="6">
    <location>
        <begin position="1"/>
        <end position="22"/>
    </location>
</feature>
<evidence type="ECO:0000259" key="7">
    <source>
        <dbReference type="PROSITE" id="PS51387"/>
    </source>
</evidence>
<dbReference type="Pfam" id="PF08031">
    <property type="entry name" value="BBE"/>
    <property type="match status" value="1"/>
</dbReference>
<keyword evidence="6" id="KW-0732">Signal</keyword>
<dbReference type="InterPro" id="IPR016167">
    <property type="entry name" value="FAD-bd_PCMH_sub1"/>
</dbReference>
<evidence type="ECO:0000256" key="6">
    <source>
        <dbReference type="SAM" id="SignalP"/>
    </source>
</evidence>
<dbReference type="InterPro" id="IPR036318">
    <property type="entry name" value="FAD-bd_PCMH-like_sf"/>
</dbReference>
<comment type="similarity">
    <text evidence="2">Belongs to the oxygen-dependent FAD-linked oxidoreductase family.</text>
</comment>
<evidence type="ECO:0000256" key="1">
    <source>
        <dbReference type="ARBA" id="ARBA00001974"/>
    </source>
</evidence>
<dbReference type="InterPro" id="IPR006094">
    <property type="entry name" value="Oxid_FAD_bind_N"/>
</dbReference>
<dbReference type="GO" id="GO:0071949">
    <property type="term" value="F:FAD binding"/>
    <property type="evidence" value="ECO:0007669"/>
    <property type="project" value="InterPro"/>
</dbReference>
<protein>
    <recommendedName>
        <fullName evidence="7">FAD-binding PCMH-type domain-containing protein</fullName>
    </recommendedName>
</protein>
<dbReference type="GO" id="GO:0016491">
    <property type="term" value="F:oxidoreductase activity"/>
    <property type="evidence" value="ECO:0007669"/>
    <property type="project" value="UniProtKB-KW"/>
</dbReference>
<dbReference type="Gene3D" id="3.30.465.10">
    <property type="match status" value="1"/>
</dbReference>
<evidence type="ECO:0000313" key="8">
    <source>
        <dbReference type="EMBL" id="KIJ39047.1"/>
    </source>
</evidence>
<keyword evidence="5" id="KW-0560">Oxidoreductase</keyword>
<dbReference type="EMBL" id="KN837155">
    <property type="protein sequence ID" value="KIJ39047.1"/>
    <property type="molecule type" value="Genomic_DNA"/>
</dbReference>
<dbReference type="AlphaFoldDB" id="A0A0C9VBV2"/>
<organism evidence="8 9">
    <name type="scientific">Sphaerobolus stellatus (strain SS14)</name>
    <dbReference type="NCBI Taxonomy" id="990650"/>
    <lineage>
        <taxon>Eukaryota</taxon>
        <taxon>Fungi</taxon>
        <taxon>Dikarya</taxon>
        <taxon>Basidiomycota</taxon>
        <taxon>Agaricomycotina</taxon>
        <taxon>Agaricomycetes</taxon>
        <taxon>Phallomycetidae</taxon>
        <taxon>Geastrales</taxon>
        <taxon>Sphaerobolaceae</taxon>
        <taxon>Sphaerobolus</taxon>
    </lineage>
</organism>
<evidence type="ECO:0000313" key="9">
    <source>
        <dbReference type="Proteomes" id="UP000054279"/>
    </source>
</evidence>
<dbReference type="OrthoDB" id="415825at2759"/>
<name>A0A0C9VBV2_SPHS4</name>
<keyword evidence="4" id="KW-0274">FAD</keyword>
<sequence>MTWVNKLFVRVFKLLILISVLSELAKPSMEALGIKGQILTPESGEDYINATQRNSEVAVKKPKYIVFPDTPEGIPLVIAFARSQSLEIAVKCGGVHAAPWATSEGGIVIDLGHLNKVVVSPDKKSVTVQGGALWGDVYEVCKEANIEVVGGALWYVGVGGFMVGGGYSPLSGEHGLAVDNVLSAKVVLADGRIVKTSPTEEPDLFWAIKGGGNQFGIVIEFILKAYPPLGPYTTGSILYSGKEITKVLKAIQQNHTGKERLNIIFLRTPPDFSPKVMILPWIADGVDAEKSLAKFTQGDVKPLSQKIGTAPDIVTTSHSADAQRKFGPKRLTIRGTLFSDFYDELFLGIWDRWCNFTEKSPDVRGSVMFWDLTKPDKITQIGESDTAMHVRSPHYCDPASDALCDEFTSDVVSFARETNTKISGKDLGYWISLSQGDEKPEEIFGDNLPRLEAIKVKYDPKGVWNKGIVIKPQSA</sequence>
<dbReference type="InterPro" id="IPR016166">
    <property type="entry name" value="FAD-bd_PCMH"/>
</dbReference>
<dbReference type="PANTHER" id="PTHR42973">
    <property type="entry name" value="BINDING OXIDOREDUCTASE, PUTATIVE (AFU_ORTHOLOGUE AFUA_1G17690)-RELATED"/>
    <property type="match status" value="1"/>
</dbReference>
<dbReference type="Pfam" id="PF01565">
    <property type="entry name" value="FAD_binding_4"/>
    <property type="match status" value="1"/>
</dbReference>
<proteinExistence type="inferred from homology"/>